<keyword evidence="5" id="KW-0539">Nucleus</keyword>
<proteinExistence type="inferred from homology"/>
<dbReference type="Proteomes" id="UP000324800">
    <property type="component" value="Unassembled WGS sequence"/>
</dbReference>
<evidence type="ECO:0000256" key="5">
    <source>
        <dbReference type="ARBA" id="ARBA00023242"/>
    </source>
</evidence>
<dbReference type="PANTHER" id="PTHR11800:SF13">
    <property type="entry name" value="DNA-DIRECTED RNA POLYMERASES I AND III SUBUNIT RPAC1"/>
    <property type="match status" value="1"/>
</dbReference>
<name>A0A5J4W7X3_9EUKA</name>
<dbReference type="SUPFAM" id="SSF56553">
    <property type="entry name" value="Insert subdomain of RNA polymerase alpha subunit"/>
    <property type="match status" value="1"/>
</dbReference>
<dbReference type="GO" id="GO:0003899">
    <property type="term" value="F:DNA-directed RNA polymerase activity"/>
    <property type="evidence" value="ECO:0007669"/>
    <property type="project" value="InterPro"/>
</dbReference>
<dbReference type="OrthoDB" id="270173at2759"/>
<dbReference type="InterPro" id="IPR022842">
    <property type="entry name" value="RNAP_Rpo3/Rpb3/RPAC1"/>
</dbReference>
<evidence type="ECO:0000256" key="4">
    <source>
        <dbReference type="ARBA" id="ARBA00023163"/>
    </source>
</evidence>
<feature type="compositionally biased region" description="Acidic residues" evidence="7">
    <location>
        <begin position="230"/>
        <end position="242"/>
    </location>
</feature>
<accession>A0A5J4W7X3</accession>
<dbReference type="PROSITE" id="PS00446">
    <property type="entry name" value="RNA_POL_D_30KD"/>
    <property type="match status" value="1"/>
</dbReference>
<dbReference type="InterPro" id="IPR011262">
    <property type="entry name" value="DNA-dir_RNA_pol_insert"/>
</dbReference>
<dbReference type="Pfam" id="PF01000">
    <property type="entry name" value="RNA_pol_A_bac"/>
    <property type="match status" value="1"/>
</dbReference>
<comment type="subcellular location">
    <subcellularLocation>
        <location evidence="1">Nucleus</location>
    </subcellularLocation>
</comment>
<dbReference type="FunFam" id="2.170.120.12:FF:000003">
    <property type="entry name" value="Dna-directed rna polymerases i and iii subunit"/>
    <property type="match status" value="1"/>
</dbReference>
<dbReference type="HAMAP" id="MF_00320">
    <property type="entry name" value="RNApol_arch_Rpo3"/>
    <property type="match status" value="1"/>
</dbReference>
<dbReference type="GO" id="GO:0006351">
    <property type="term" value="P:DNA-templated transcription"/>
    <property type="evidence" value="ECO:0007669"/>
    <property type="project" value="InterPro"/>
</dbReference>
<comment type="caution">
    <text evidence="9">The sequence shown here is derived from an EMBL/GenBank/DDBJ whole genome shotgun (WGS) entry which is preliminary data.</text>
</comment>
<evidence type="ECO:0000256" key="7">
    <source>
        <dbReference type="SAM" id="MobiDB-lite"/>
    </source>
</evidence>
<dbReference type="SMART" id="SM00662">
    <property type="entry name" value="RPOLD"/>
    <property type="match status" value="1"/>
</dbReference>
<gene>
    <name evidence="9" type="ORF">EZS28_013800</name>
</gene>
<dbReference type="Gene3D" id="3.30.1360.10">
    <property type="entry name" value="RNA polymerase, RBP11-like subunit"/>
    <property type="match status" value="2"/>
</dbReference>
<evidence type="ECO:0000256" key="2">
    <source>
        <dbReference type="ARBA" id="ARBA00022083"/>
    </source>
</evidence>
<organism evidence="9 10">
    <name type="scientific">Streblomastix strix</name>
    <dbReference type="NCBI Taxonomy" id="222440"/>
    <lineage>
        <taxon>Eukaryota</taxon>
        <taxon>Metamonada</taxon>
        <taxon>Preaxostyla</taxon>
        <taxon>Oxymonadida</taxon>
        <taxon>Streblomastigidae</taxon>
        <taxon>Streblomastix</taxon>
    </lineage>
</organism>
<dbReference type="GO" id="GO:0003677">
    <property type="term" value="F:DNA binding"/>
    <property type="evidence" value="ECO:0007669"/>
    <property type="project" value="InterPro"/>
</dbReference>
<dbReference type="CDD" id="cd07032">
    <property type="entry name" value="RNAP_I_II_AC40"/>
    <property type="match status" value="1"/>
</dbReference>
<reference evidence="9 10" key="1">
    <citation type="submission" date="2019-03" db="EMBL/GenBank/DDBJ databases">
        <title>Single cell metagenomics reveals metabolic interactions within the superorganism composed of flagellate Streblomastix strix and complex community of Bacteroidetes bacteria on its surface.</title>
        <authorList>
            <person name="Treitli S.C."/>
            <person name="Kolisko M."/>
            <person name="Husnik F."/>
            <person name="Keeling P."/>
            <person name="Hampl V."/>
        </authorList>
    </citation>
    <scope>NUCLEOTIDE SEQUENCE [LARGE SCALE GENOMIC DNA]</scope>
    <source>
        <strain evidence="9">ST1C</strain>
    </source>
</reference>
<dbReference type="Pfam" id="PF01193">
    <property type="entry name" value="RNA_pol_L"/>
    <property type="match status" value="1"/>
</dbReference>
<dbReference type="InterPro" id="IPR036643">
    <property type="entry name" value="RNApol_insert_sf"/>
</dbReference>
<dbReference type="EMBL" id="SNRW01003145">
    <property type="protein sequence ID" value="KAA6390673.1"/>
    <property type="molecule type" value="Genomic_DNA"/>
</dbReference>
<feature type="region of interest" description="Disordered" evidence="7">
    <location>
        <begin position="228"/>
        <end position="254"/>
    </location>
</feature>
<dbReference type="GO" id="GO:0046983">
    <property type="term" value="F:protein dimerization activity"/>
    <property type="evidence" value="ECO:0007669"/>
    <property type="project" value="InterPro"/>
</dbReference>
<dbReference type="InterPro" id="IPR001514">
    <property type="entry name" value="DNA-dir_RNA_pol_30-40kDasu_CS"/>
</dbReference>
<dbReference type="InterPro" id="IPR050518">
    <property type="entry name" value="Rpo3/RPB3_RNA_Pol_subunit"/>
</dbReference>
<evidence type="ECO:0000256" key="1">
    <source>
        <dbReference type="ARBA" id="ARBA00004123"/>
    </source>
</evidence>
<keyword evidence="3 9" id="KW-0240">DNA-directed RNA polymerase</keyword>
<dbReference type="InterPro" id="IPR036603">
    <property type="entry name" value="RBP11-like"/>
</dbReference>
<evidence type="ECO:0000259" key="8">
    <source>
        <dbReference type="SMART" id="SM00662"/>
    </source>
</evidence>
<evidence type="ECO:0000256" key="3">
    <source>
        <dbReference type="ARBA" id="ARBA00022478"/>
    </source>
</evidence>
<dbReference type="GO" id="GO:0005736">
    <property type="term" value="C:RNA polymerase I complex"/>
    <property type="evidence" value="ECO:0007669"/>
    <property type="project" value="TreeGrafter"/>
</dbReference>
<protein>
    <recommendedName>
        <fullName evidence="2">DNA-directed RNA polymerases I and III subunit RPAC1</fullName>
    </recommendedName>
</protein>
<feature type="compositionally biased region" description="Basic and acidic residues" evidence="7">
    <location>
        <begin position="243"/>
        <end position="254"/>
    </location>
</feature>
<keyword evidence="4" id="KW-0804">Transcription</keyword>
<sequence>MSEQSQVQIAILKNDPEHLILDIVGQSAPIVNALRRVLIADVPTVAVETVLIQNNTSVIPDEILAHRLGLIPLNIDPSLLQYKKPEDQRTWENTVVFKLKVQCTAKKNANVGLDDKFKYNNSQVLSSDFVWVPEGGQQELFKDKAPAPVIPDILIAKLGPKQEIDIELHAIKGCGKTHAKWSPVCTSTYRLLPEIILKRPITGIAARYLQQTCPLNVFDIEEIKGKYQPDDVDDEEDEEQEDQQQKRVMEMDKDTKKHNVGTQCVVKRPRNCSMCRECIRGAWQEKIKDPQKREKVENAVELTRAKDYYIFSVESTGVLTSSTLMTNAFDILIEKLEKIKQLLIQHK</sequence>
<dbReference type="GO" id="GO:0005666">
    <property type="term" value="C:RNA polymerase III complex"/>
    <property type="evidence" value="ECO:0007669"/>
    <property type="project" value="TreeGrafter"/>
</dbReference>
<dbReference type="InterPro" id="IPR011263">
    <property type="entry name" value="DNA-dir_RNA_pol_RpoA/D/Rpb3"/>
</dbReference>
<dbReference type="PANTHER" id="PTHR11800">
    <property type="entry name" value="DNA-DIRECTED RNA POLYMERASE"/>
    <property type="match status" value="1"/>
</dbReference>
<evidence type="ECO:0000313" key="9">
    <source>
        <dbReference type="EMBL" id="KAA6390673.1"/>
    </source>
</evidence>
<dbReference type="SUPFAM" id="SSF55257">
    <property type="entry name" value="RBP11-like subunits of RNA polymerase"/>
    <property type="match status" value="1"/>
</dbReference>
<feature type="domain" description="DNA-directed RNA polymerase RpoA/D/Rpb3-type" evidence="8">
    <location>
        <begin position="18"/>
        <end position="342"/>
    </location>
</feature>
<dbReference type="Gene3D" id="2.170.120.12">
    <property type="entry name" value="DNA-directed RNA polymerase, insert domain"/>
    <property type="match status" value="1"/>
</dbReference>
<evidence type="ECO:0000256" key="6">
    <source>
        <dbReference type="ARBA" id="ARBA00025804"/>
    </source>
</evidence>
<evidence type="ECO:0000313" key="10">
    <source>
        <dbReference type="Proteomes" id="UP000324800"/>
    </source>
</evidence>
<dbReference type="InterPro" id="IPR033901">
    <property type="entry name" value="RNAPI/III_AC40"/>
</dbReference>
<comment type="similarity">
    <text evidence="6">Belongs to the archaeal Rpo3/eukaryotic RPB3 RNA polymerase subunit family.</text>
</comment>
<dbReference type="AlphaFoldDB" id="A0A5J4W7X3"/>